<dbReference type="PROSITE" id="PS50054">
    <property type="entry name" value="TYR_PHOSPHATASE_DUAL"/>
    <property type="match status" value="1"/>
</dbReference>
<evidence type="ECO:0000256" key="3">
    <source>
        <dbReference type="ARBA" id="ARBA00022912"/>
    </source>
</evidence>
<dbReference type="InterPro" id="IPR000387">
    <property type="entry name" value="Tyr_Pase_dom"/>
</dbReference>
<dbReference type="InterPro" id="IPR052103">
    <property type="entry name" value="Dual_spec_Phospatases"/>
</dbReference>
<keyword evidence="2" id="KW-0378">Hydrolase</keyword>
<dbReference type="InterPro" id="IPR016130">
    <property type="entry name" value="Tyr_Pase_AS"/>
</dbReference>
<dbReference type="GO" id="GO:0004721">
    <property type="term" value="F:phosphoprotein phosphatase activity"/>
    <property type="evidence" value="ECO:0007669"/>
    <property type="project" value="UniProtKB-KW"/>
</dbReference>
<comment type="similarity">
    <text evidence="1">Belongs to the protein-tyrosine phosphatase family. Non-receptor class dual specificity subfamily.</text>
</comment>
<dbReference type="AlphaFoldDB" id="A0A0G4GRX9"/>
<dbReference type="InterPro" id="IPR000340">
    <property type="entry name" value="Dual-sp_phosphatase_cat-dom"/>
</dbReference>
<dbReference type="InterPro" id="IPR029021">
    <property type="entry name" value="Prot-tyrosine_phosphatase-like"/>
</dbReference>
<reference evidence="6" key="1">
    <citation type="submission" date="2014-11" db="EMBL/GenBank/DDBJ databases">
        <authorList>
            <person name="Otto D Thomas"/>
            <person name="Naeem Raeece"/>
        </authorList>
    </citation>
    <scope>NUCLEOTIDE SEQUENCE</scope>
</reference>
<gene>
    <name evidence="6" type="ORF">Cvel_23128</name>
</gene>
<dbReference type="SUPFAM" id="SSF52799">
    <property type="entry name" value="(Phosphotyrosine protein) phosphatases II"/>
    <property type="match status" value="1"/>
</dbReference>
<sequence length="175" mass="19471">MDQVIPGLYLSSKNEALNHEKLIAAGVQAVVTCCTYFEIPVSMQHSQLSYHRVDVEDISCEPINEYFDGALDFIELSLQKNQPTLVHCKSGVSRSATIILAFLVAKKGMSLHDAFQALQKARPKICPNLGFMEQLCEFEESVTGKPATVCMLKYIDWFQADTEVRLAGPPDLSPF</sequence>
<protein>
    <recommendedName>
        <fullName evidence="7">Protein-tyrosine-phosphatase</fullName>
    </recommendedName>
</protein>
<dbReference type="PROSITE" id="PS00383">
    <property type="entry name" value="TYR_PHOSPHATASE_1"/>
    <property type="match status" value="1"/>
</dbReference>
<evidence type="ECO:0008006" key="7">
    <source>
        <dbReference type="Google" id="ProtNLM"/>
    </source>
</evidence>
<dbReference type="VEuPathDB" id="CryptoDB:Cvel_23128"/>
<feature type="domain" description="Tyrosine specific protein phosphatases" evidence="5">
    <location>
        <begin position="64"/>
        <end position="123"/>
    </location>
</feature>
<dbReference type="PANTHER" id="PTHR45961">
    <property type="entry name" value="IP21249P"/>
    <property type="match status" value="1"/>
</dbReference>
<evidence type="ECO:0000256" key="2">
    <source>
        <dbReference type="ARBA" id="ARBA00022801"/>
    </source>
</evidence>
<dbReference type="InterPro" id="IPR020422">
    <property type="entry name" value="TYR_PHOSPHATASE_DUAL_dom"/>
</dbReference>
<dbReference type="SMART" id="SM00195">
    <property type="entry name" value="DSPc"/>
    <property type="match status" value="1"/>
</dbReference>
<dbReference type="Gene3D" id="3.90.190.10">
    <property type="entry name" value="Protein tyrosine phosphatase superfamily"/>
    <property type="match status" value="1"/>
</dbReference>
<proteinExistence type="inferred from homology"/>
<dbReference type="PROSITE" id="PS50056">
    <property type="entry name" value="TYR_PHOSPHATASE_2"/>
    <property type="match status" value="1"/>
</dbReference>
<organism evidence="6">
    <name type="scientific">Chromera velia CCMP2878</name>
    <dbReference type="NCBI Taxonomy" id="1169474"/>
    <lineage>
        <taxon>Eukaryota</taxon>
        <taxon>Sar</taxon>
        <taxon>Alveolata</taxon>
        <taxon>Colpodellida</taxon>
        <taxon>Chromeraceae</taxon>
        <taxon>Chromera</taxon>
    </lineage>
</organism>
<dbReference type="PhylomeDB" id="A0A0G4GRX9"/>
<accession>A0A0G4GRX9</accession>
<dbReference type="PANTHER" id="PTHR45961:SF6">
    <property type="entry name" value="IP21249P"/>
    <property type="match status" value="1"/>
</dbReference>
<dbReference type="GO" id="GO:0005737">
    <property type="term" value="C:cytoplasm"/>
    <property type="evidence" value="ECO:0007669"/>
    <property type="project" value="TreeGrafter"/>
</dbReference>
<evidence type="ECO:0000256" key="1">
    <source>
        <dbReference type="ARBA" id="ARBA00008601"/>
    </source>
</evidence>
<dbReference type="EMBL" id="CDMZ01001490">
    <property type="protein sequence ID" value="CEM33367.1"/>
    <property type="molecule type" value="Genomic_DNA"/>
</dbReference>
<feature type="domain" description="Tyrosine-protein phosphatase" evidence="4">
    <location>
        <begin position="1"/>
        <end position="144"/>
    </location>
</feature>
<dbReference type="Pfam" id="PF00782">
    <property type="entry name" value="DSPc"/>
    <property type="match status" value="1"/>
</dbReference>
<keyword evidence="3" id="KW-0904">Protein phosphatase</keyword>
<evidence type="ECO:0000259" key="5">
    <source>
        <dbReference type="PROSITE" id="PS50056"/>
    </source>
</evidence>
<evidence type="ECO:0000313" key="6">
    <source>
        <dbReference type="EMBL" id="CEM33367.1"/>
    </source>
</evidence>
<dbReference type="InterPro" id="IPR003595">
    <property type="entry name" value="Tyr_Pase_cat"/>
</dbReference>
<dbReference type="FunFam" id="3.90.190.10:FF:000157">
    <property type="entry name" value="Protein-tyrosine phosphatase"/>
    <property type="match status" value="1"/>
</dbReference>
<dbReference type="SMART" id="SM00404">
    <property type="entry name" value="PTPc_motif"/>
    <property type="match status" value="1"/>
</dbReference>
<dbReference type="CDD" id="cd14498">
    <property type="entry name" value="DSP"/>
    <property type="match status" value="1"/>
</dbReference>
<evidence type="ECO:0000259" key="4">
    <source>
        <dbReference type="PROSITE" id="PS50054"/>
    </source>
</evidence>
<name>A0A0G4GRX9_9ALVE</name>